<dbReference type="Gene3D" id="2.30.30.290">
    <property type="entry name" value="YopX-like domains"/>
    <property type="match status" value="1"/>
</dbReference>
<evidence type="ECO:0000313" key="2">
    <source>
        <dbReference type="EMBL" id="EKY24066.1"/>
    </source>
</evidence>
<dbReference type="InterPro" id="IPR019096">
    <property type="entry name" value="YopX_protein"/>
</dbReference>
<dbReference type="InterPro" id="IPR010024">
    <property type="entry name" value="CHP16711"/>
</dbReference>
<proteinExistence type="predicted"/>
<gene>
    <name evidence="2" type="ORF">HMPREF0216_02825</name>
</gene>
<dbReference type="InterPro" id="IPR023385">
    <property type="entry name" value="YopX-like_C"/>
</dbReference>
<dbReference type="NCBIfam" id="TIGR01671">
    <property type="entry name" value="phage_TIGR01671"/>
    <property type="match status" value="1"/>
</dbReference>
<dbReference type="OrthoDB" id="1809393at2"/>
<accession>L1Q806</accession>
<dbReference type="SUPFAM" id="SSF159006">
    <property type="entry name" value="YopX-like"/>
    <property type="match status" value="1"/>
</dbReference>
<name>L1Q806_9CLOT</name>
<dbReference type="eggNOG" id="ENOG5033ART">
    <property type="taxonomic scope" value="Bacteria"/>
</dbReference>
<evidence type="ECO:0000259" key="1">
    <source>
        <dbReference type="Pfam" id="PF09643"/>
    </source>
</evidence>
<sequence length="128" mass="14768">MREIKFRAYAVESLIDSQWIENGYGVTKIKYTDGTSSVHILTSYGDYQVVEESVGQYTGLKDRNKREIYEGDIVQFTDNYNTDIPPHIGVVKFNNASFYITDGAYSCYRWIDINVEIIGNIYENPELI</sequence>
<organism evidence="2 3">
    <name type="scientific">Clostridium celatum DSM 1785</name>
    <dbReference type="NCBI Taxonomy" id="545697"/>
    <lineage>
        <taxon>Bacteria</taxon>
        <taxon>Bacillati</taxon>
        <taxon>Bacillota</taxon>
        <taxon>Clostridia</taxon>
        <taxon>Eubacteriales</taxon>
        <taxon>Clostridiaceae</taxon>
        <taxon>Clostridium</taxon>
    </lineage>
</organism>
<reference evidence="2 3" key="1">
    <citation type="submission" date="2012-05" db="EMBL/GenBank/DDBJ databases">
        <authorList>
            <person name="Weinstock G."/>
            <person name="Sodergren E."/>
            <person name="Lobos E.A."/>
            <person name="Fulton L."/>
            <person name="Fulton R."/>
            <person name="Courtney L."/>
            <person name="Fronick C."/>
            <person name="O'Laughlin M."/>
            <person name="Godfrey J."/>
            <person name="Wilson R.M."/>
            <person name="Miner T."/>
            <person name="Farmer C."/>
            <person name="Delehaunty K."/>
            <person name="Cordes M."/>
            <person name="Minx P."/>
            <person name="Tomlinson C."/>
            <person name="Chen J."/>
            <person name="Wollam A."/>
            <person name="Pepin K.H."/>
            <person name="Bhonagiri V."/>
            <person name="Zhang X."/>
            <person name="Suruliraj S."/>
            <person name="Warren W."/>
            <person name="Mitreva M."/>
            <person name="Mardis E.R."/>
            <person name="Wilson R.K."/>
        </authorList>
    </citation>
    <scope>NUCLEOTIDE SEQUENCE [LARGE SCALE GENOMIC DNA]</scope>
    <source>
        <strain evidence="2 3">DSM 1785</strain>
    </source>
</reference>
<dbReference type="Proteomes" id="UP000010420">
    <property type="component" value="Unassembled WGS sequence"/>
</dbReference>
<evidence type="ECO:0000313" key="3">
    <source>
        <dbReference type="Proteomes" id="UP000010420"/>
    </source>
</evidence>
<feature type="domain" description="YopX protein" evidence="1">
    <location>
        <begin position="18"/>
        <end position="128"/>
    </location>
</feature>
<dbReference type="AlphaFoldDB" id="L1Q806"/>
<comment type="caution">
    <text evidence="2">The sequence shown here is derived from an EMBL/GenBank/DDBJ whole genome shotgun (WGS) entry which is preliminary data.</text>
</comment>
<protein>
    <recommendedName>
        <fullName evidence="1">YopX protein domain-containing protein</fullName>
    </recommendedName>
</protein>
<dbReference type="HOGENOM" id="CLU_107462_2_0_9"/>
<dbReference type="STRING" id="545697.HMPREF0216_02825"/>
<dbReference type="EMBL" id="AMEZ01000091">
    <property type="protein sequence ID" value="EKY24066.1"/>
    <property type="molecule type" value="Genomic_DNA"/>
</dbReference>
<dbReference type="PATRIC" id="fig|545697.3.peg.2776"/>
<dbReference type="Pfam" id="PF09643">
    <property type="entry name" value="YopX"/>
    <property type="match status" value="1"/>
</dbReference>
<keyword evidence="3" id="KW-1185">Reference proteome</keyword>
<dbReference type="RefSeq" id="WP_005215030.1">
    <property type="nucleotide sequence ID" value="NZ_KB291681.1"/>
</dbReference>